<protein>
    <submittedName>
        <fullName evidence="1">Uncharacterized protein</fullName>
    </submittedName>
</protein>
<organism evidence="1 2">
    <name type="scientific">Thalictrum thalictroides</name>
    <name type="common">Rue-anemone</name>
    <name type="synonym">Anemone thalictroides</name>
    <dbReference type="NCBI Taxonomy" id="46969"/>
    <lineage>
        <taxon>Eukaryota</taxon>
        <taxon>Viridiplantae</taxon>
        <taxon>Streptophyta</taxon>
        <taxon>Embryophyta</taxon>
        <taxon>Tracheophyta</taxon>
        <taxon>Spermatophyta</taxon>
        <taxon>Magnoliopsida</taxon>
        <taxon>Ranunculales</taxon>
        <taxon>Ranunculaceae</taxon>
        <taxon>Thalictroideae</taxon>
        <taxon>Thalictrum</taxon>
    </lineage>
</organism>
<comment type="caution">
    <text evidence="1">The sequence shown here is derived from an EMBL/GenBank/DDBJ whole genome shotgun (WGS) entry which is preliminary data.</text>
</comment>
<reference evidence="1 2" key="1">
    <citation type="submission" date="2020-06" db="EMBL/GenBank/DDBJ databases">
        <title>Transcriptomic and genomic resources for Thalictrum thalictroides and T. hernandezii: Facilitating candidate gene discovery in an emerging model plant lineage.</title>
        <authorList>
            <person name="Arias T."/>
            <person name="Riano-Pachon D.M."/>
            <person name="Di Stilio V.S."/>
        </authorList>
    </citation>
    <scope>NUCLEOTIDE SEQUENCE [LARGE SCALE GENOMIC DNA]</scope>
    <source>
        <strain evidence="2">cv. WT478/WT964</strain>
        <tissue evidence="1">Leaves</tissue>
    </source>
</reference>
<dbReference type="EMBL" id="JABWDY010025468">
    <property type="protein sequence ID" value="KAF5189448.1"/>
    <property type="molecule type" value="Genomic_DNA"/>
</dbReference>
<dbReference type="AlphaFoldDB" id="A0A7J6VXZ1"/>
<evidence type="ECO:0000313" key="2">
    <source>
        <dbReference type="Proteomes" id="UP000554482"/>
    </source>
</evidence>
<accession>A0A7J6VXZ1</accession>
<dbReference type="Proteomes" id="UP000554482">
    <property type="component" value="Unassembled WGS sequence"/>
</dbReference>
<dbReference type="OrthoDB" id="1715812at2759"/>
<name>A0A7J6VXZ1_THATH</name>
<proteinExistence type="predicted"/>
<evidence type="ECO:0000313" key="1">
    <source>
        <dbReference type="EMBL" id="KAF5189448.1"/>
    </source>
</evidence>
<keyword evidence="2" id="KW-1185">Reference proteome</keyword>
<gene>
    <name evidence="1" type="ORF">FRX31_020965</name>
</gene>
<dbReference type="PANTHER" id="PTHR48462">
    <property type="entry name" value="PROTEIN, PUTATIVE-RELATED"/>
    <property type="match status" value="1"/>
</dbReference>
<dbReference type="PANTHER" id="PTHR48462:SF1">
    <property type="entry name" value="PROTEIN, PUTATIVE-RELATED"/>
    <property type="match status" value="1"/>
</dbReference>
<sequence>MHVCVDITGESSMVGFGNIHFEVCQAARCATTVNEDKHGATCKANQHGFIPFAFDTFRFLASEALELFKRVHKVVIDSNVMTTSSNEYVFRRISFAIQKGLEA</sequence>